<reference evidence="2" key="1">
    <citation type="submission" date="2020-05" db="EMBL/GenBank/DDBJ databases">
        <authorList>
            <person name="Chiriac C."/>
            <person name="Salcher M."/>
            <person name="Ghai R."/>
            <person name="Kavagutti S V."/>
        </authorList>
    </citation>
    <scope>NUCLEOTIDE SEQUENCE</scope>
</reference>
<protein>
    <submittedName>
        <fullName evidence="2">Unannotated protein</fullName>
    </submittedName>
</protein>
<dbReference type="AlphaFoldDB" id="A0A6J7JRG3"/>
<sequence>MAWIDDVTKHIGDVHGLDLQSISVSESEAEVLLDLAGLAAHSSGARTNAPLLCHVLGRARSQGVSLEALSETVRAAVQ</sequence>
<name>A0A6J7JRG3_9ZZZZ</name>
<gene>
    <name evidence="2" type="ORF">UFOPK3789_00376</name>
</gene>
<organism evidence="2">
    <name type="scientific">freshwater metagenome</name>
    <dbReference type="NCBI Taxonomy" id="449393"/>
    <lineage>
        <taxon>unclassified sequences</taxon>
        <taxon>metagenomes</taxon>
        <taxon>ecological metagenomes</taxon>
    </lineage>
</organism>
<evidence type="ECO:0000259" key="1">
    <source>
        <dbReference type="Pfam" id="PF20058"/>
    </source>
</evidence>
<dbReference type="InterPro" id="IPR045598">
    <property type="entry name" value="DUF6457"/>
</dbReference>
<feature type="domain" description="DUF6457" evidence="1">
    <location>
        <begin position="2"/>
        <end position="76"/>
    </location>
</feature>
<proteinExistence type="predicted"/>
<dbReference type="EMBL" id="CAFBNL010000013">
    <property type="protein sequence ID" value="CAB4945986.1"/>
    <property type="molecule type" value="Genomic_DNA"/>
</dbReference>
<accession>A0A6J7JRG3</accession>
<dbReference type="Pfam" id="PF20058">
    <property type="entry name" value="DUF6457"/>
    <property type="match status" value="1"/>
</dbReference>
<evidence type="ECO:0000313" key="2">
    <source>
        <dbReference type="EMBL" id="CAB4945986.1"/>
    </source>
</evidence>